<reference evidence="3" key="1">
    <citation type="journal article" date="2019" name="Int. J. Syst. Evol. Microbiol.">
        <title>The Global Catalogue of Microorganisms (GCM) 10K type strain sequencing project: providing services to taxonomists for standard genome sequencing and annotation.</title>
        <authorList>
            <consortium name="The Broad Institute Genomics Platform"/>
            <consortium name="The Broad Institute Genome Sequencing Center for Infectious Disease"/>
            <person name="Wu L."/>
            <person name="Ma J."/>
        </authorList>
    </citation>
    <scope>NUCLEOTIDE SEQUENCE [LARGE SCALE GENOMIC DNA]</scope>
    <source>
        <strain evidence="3">JCM 9458</strain>
    </source>
</reference>
<accession>A0ABP6T664</accession>
<evidence type="ECO:0000313" key="3">
    <source>
        <dbReference type="Proteomes" id="UP001501676"/>
    </source>
</evidence>
<feature type="domain" description="ER-bound oxygenase mpaB/mpaB'/Rubber oxygenase catalytic" evidence="1">
    <location>
        <begin position="23"/>
        <end position="258"/>
    </location>
</feature>
<dbReference type="Pfam" id="PF09995">
    <property type="entry name" value="MPAB_Lcp_cat"/>
    <property type="match status" value="1"/>
</dbReference>
<dbReference type="InterPro" id="IPR018713">
    <property type="entry name" value="MPAB/Lcp_cat_dom"/>
</dbReference>
<name>A0ABP6T664_9ACTN</name>
<dbReference type="PANTHER" id="PTHR36151:SF3">
    <property type="entry name" value="ER-BOUND OXYGENASE MPAB_MPAB'_RUBBER OXYGENASE CATALYTIC DOMAIN-CONTAINING PROTEIN"/>
    <property type="match status" value="1"/>
</dbReference>
<evidence type="ECO:0000313" key="2">
    <source>
        <dbReference type="EMBL" id="GAA3394227.1"/>
    </source>
</evidence>
<sequence length="285" mass="32400">MDAPATAAHGVTPEPFGPNSMVWQHFGSRLGYLHGAAYGILQNMLPALGAGVTQHSDVYDDPWDRLIRSLPQILGVVYDGSDAAATAEQIRRYHEPITGVDDQGRRYHALDPDTYYWAHATFVRAIFFGIEIGGIELTAAQKEQLYRESVDWYAMYGLSMRPVPPDYAAFCAYWDRMCADVLEPTPAALRLLQLFDHFGDSPYPGVPKVLWRGAAPLVARPLRWLNHGVFPPVVREKLGITWTDRDERRFRRVMRTMGAVWSRMPPRVRLISRAYAAHRRVARRH</sequence>
<keyword evidence="3" id="KW-1185">Reference proteome</keyword>
<dbReference type="PANTHER" id="PTHR36151">
    <property type="entry name" value="BLR2777 PROTEIN"/>
    <property type="match status" value="1"/>
</dbReference>
<dbReference type="RefSeq" id="WP_345731859.1">
    <property type="nucleotide sequence ID" value="NZ_BAAAYN010000044.1"/>
</dbReference>
<evidence type="ECO:0000259" key="1">
    <source>
        <dbReference type="Pfam" id="PF09995"/>
    </source>
</evidence>
<dbReference type="EMBL" id="BAAAYN010000044">
    <property type="protein sequence ID" value="GAA3394227.1"/>
    <property type="molecule type" value="Genomic_DNA"/>
</dbReference>
<organism evidence="2 3">
    <name type="scientific">Cryptosporangium minutisporangium</name>
    <dbReference type="NCBI Taxonomy" id="113569"/>
    <lineage>
        <taxon>Bacteria</taxon>
        <taxon>Bacillati</taxon>
        <taxon>Actinomycetota</taxon>
        <taxon>Actinomycetes</taxon>
        <taxon>Cryptosporangiales</taxon>
        <taxon>Cryptosporangiaceae</taxon>
        <taxon>Cryptosporangium</taxon>
    </lineage>
</organism>
<gene>
    <name evidence="2" type="ORF">GCM10020369_62800</name>
</gene>
<dbReference type="Proteomes" id="UP001501676">
    <property type="component" value="Unassembled WGS sequence"/>
</dbReference>
<comment type="caution">
    <text evidence="2">The sequence shown here is derived from an EMBL/GenBank/DDBJ whole genome shotgun (WGS) entry which is preliminary data.</text>
</comment>
<proteinExistence type="predicted"/>
<protein>
    <submittedName>
        <fullName evidence="2">Oxygenase MpaB family protein</fullName>
    </submittedName>
</protein>